<dbReference type="InterPro" id="IPR003838">
    <property type="entry name" value="ABC3_permease_C"/>
</dbReference>
<evidence type="ECO:0000259" key="6">
    <source>
        <dbReference type="Pfam" id="PF02687"/>
    </source>
</evidence>
<evidence type="ECO:0000313" key="8">
    <source>
        <dbReference type="EMBL" id="BAU52788.1"/>
    </source>
</evidence>
<sequence>MIKIHFKIAWRILIRQKTFSLVNILGLAIGMAACLLIVQYISFERSYDNFHVNAGSIYRIKHQNYSQGNLIENLPRTYSAVGPALKSQFPEVREMTRIVKMTGLATSRQPNGSLVAFNEKSIYVADPSFLRQFSFPMTEGSPGALQNPNTVVITEATAKKYFPGQDAIGKTINLQEQNSGTNITATVTGICKNVPANSQLQFDFVFSGDQKAGNWSYPDSYTYIQLSPNTNPKAFEAKLSAFLKSSISQVSKTNNNSNTQGKSDLTHISLTLQPLREIHLYSNLTDEISPGGNGSMVWYLGIIAALILIIAYVNYLNLTTAKVIERAKEVGIRKVLGSQRVQLIKQFLFESFLLNIISLAIAAFFVSLAMPWFSKLCGVDLNFDLWKGFSFLIAFVTILVSGVLLSAIYPALILSSYKPVQVLKGKFTNSAQSITLRKALVIFQFAATIVFMIGTLVVYRQVNYMKNQNKGMDMKQTLIVVAPQNVRATDLDNLKYRAKDSTFQTELSLNPQVQGITSSSSIPGQIIDYIMAYTSHAQTPGEKSLRLSTFEIGSKFIDQFGIKLVAGDKFTADSWNRKTPAMMLNEAAVTSLGFKNPKDAIGKLVETKNGRGRVFQNEIVGVIQNFHQTSLKDDFTPIVFRLSDPGSVTHYELKLKSSNLPQAIAQVEKTYKSIYPESAFEYFFLDDFFNQQYKAEQHFGQVFTLFSGFAVFVACLGLFGLTLTTITQRIKEIGIRKVLGASVSNILLLISKDFIGLIAIAAVIAFPLAYWGSDQWLQAYKFRISFNAWYFALPMLIAFLLAAITISFQSIRAAMANPVKSLKTE</sequence>
<comment type="subcellular location">
    <subcellularLocation>
        <location evidence="1">Cell membrane</location>
        <topology evidence="1">Multi-pass membrane protein</topology>
    </subcellularLocation>
</comment>
<dbReference type="AlphaFoldDB" id="A0A125T2C0"/>
<gene>
    <name evidence="8" type="primary">yknZ_1</name>
    <name evidence="8" type="ORF">MgSA37_00951</name>
</gene>
<dbReference type="Pfam" id="PF12704">
    <property type="entry name" value="MacB_PCD"/>
    <property type="match status" value="1"/>
</dbReference>
<accession>A0A125T2C0</accession>
<dbReference type="GO" id="GO:0022857">
    <property type="term" value="F:transmembrane transporter activity"/>
    <property type="evidence" value="ECO:0007669"/>
    <property type="project" value="TreeGrafter"/>
</dbReference>
<evidence type="ECO:0000256" key="1">
    <source>
        <dbReference type="ARBA" id="ARBA00004651"/>
    </source>
</evidence>
<dbReference type="RefSeq" id="WP_096350072.1">
    <property type="nucleotide sequence ID" value="NZ_AP017313.1"/>
</dbReference>
<dbReference type="KEGG" id="mgot:MgSA37_00951"/>
<keyword evidence="9" id="KW-1185">Reference proteome</keyword>
<evidence type="ECO:0000256" key="3">
    <source>
        <dbReference type="ARBA" id="ARBA00022692"/>
    </source>
</evidence>
<keyword evidence="4" id="KW-1133">Transmembrane helix</keyword>
<dbReference type="OrthoDB" id="5933722at2"/>
<feature type="domain" description="ABC3 transporter permease C-terminal" evidence="6">
    <location>
        <begin position="302"/>
        <end position="409"/>
    </location>
</feature>
<dbReference type="InterPro" id="IPR025857">
    <property type="entry name" value="MacB_PCD"/>
</dbReference>
<dbReference type="EMBL" id="AP017313">
    <property type="protein sequence ID" value="BAU52788.1"/>
    <property type="molecule type" value="Genomic_DNA"/>
</dbReference>
<evidence type="ECO:0000259" key="7">
    <source>
        <dbReference type="Pfam" id="PF12704"/>
    </source>
</evidence>
<evidence type="ECO:0000256" key="5">
    <source>
        <dbReference type="ARBA" id="ARBA00023136"/>
    </source>
</evidence>
<name>A0A125T2C0_9SPHI</name>
<proteinExistence type="predicted"/>
<dbReference type="GO" id="GO:0005886">
    <property type="term" value="C:plasma membrane"/>
    <property type="evidence" value="ECO:0007669"/>
    <property type="project" value="UniProtKB-SubCell"/>
</dbReference>
<protein>
    <submittedName>
        <fullName evidence="8">Putative ABC transporter permease YknZ</fullName>
    </submittedName>
</protein>
<evidence type="ECO:0000256" key="4">
    <source>
        <dbReference type="ARBA" id="ARBA00022989"/>
    </source>
</evidence>
<dbReference type="Proteomes" id="UP000218263">
    <property type="component" value="Chromosome"/>
</dbReference>
<organism evidence="8 9">
    <name type="scientific">Mucilaginibacter gotjawali</name>
    <dbReference type="NCBI Taxonomy" id="1550579"/>
    <lineage>
        <taxon>Bacteria</taxon>
        <taxon>Pseudomonadati</taxon>
        <taxon>Bacteroidota</taxon>
        <taxon>Sphingobacteriia</taxon>
        <taxon>Sphingobacteriales</taxon>
        <taxon>Sphingobacteriaceae</taxon>
        <taxon>Mucilaginibacter</taxon>
    </lineage>
</organism>
<reference evidence="8 9" key="1">
    <citation type="submission" date="2015-12" db="EMBL/GenBank/DDBJ databases">
        <title>Genome sequence of Mucilaginibacter gotjawali.</title>
        <authorList>
            <person name="Lee J.S."/>
            <person name="Lee K.C."/>
            <person name="Kim K.K."/>
            <person name="Lee B.W."/>
        </authorList>
    </citation>
    <scope>NUCLEOTIDE SEQUENCE [LARGE SCALE GENOMIC DNA]</scope>
    <source>
        <strain evidence="8 9">SA3-7</strain>
    </source>
</reference>
<keyword evidence="5" id="KW-0472">Membrane</keyword>
<dbReference type="Pfam" id="PF02687">
    <property type="entry name" value="FtsX"/>
    <property type="match status" value="2"/>
</dbReference>
<dbReference type="PROSITE" id="PS51257">
    <property type="entry name" value="PROKAR_LIPOPROTEIN"/>
    <property type="match status" value="1"/>
</dbReference>
<dbReference type="PANTHER" id="PTHR30572">
    <property type="entry name" value="MEMBRANE COMPONENT OF TRANSPORTER-RELATED"/>
    <property type="match status" value="1"/>
</dbReference>
<feature type="domain" description="ABC3 transporter permease C-terminal" evidence="6">
    <location>
        <begin position="705"/>
        <end position="816"/>
    </location>
</feature>
<keyword evidence="2" id="KW-1003">Cell membrane</keyword>
<dbReference type="InterPro" id="IPR050250">
    <property type="entry name" value="Macrolide_Exporter_MacB"/>
</dbReference>
<keyword evidence="3" id="KW-0812">Transmembrane</keyword>
<evidence type="ECO:0000313" key="9">
    <source>
        <dbReference type="Proteomes" id="UP000218263"/>
    </source>
</evidence>
<dbReference type="PANTHER" id="PTHR30572:SF18">
    <property type="entry name" value="ABC-TYPE MACROLIDE FAMILY EXPORT SYSTEM PERMEASE COMPONENT 2"/>
    <property type="match status" value="1"/>
</dbReference>
<feature type="domain" description="MacB-like periplasmic core" evidence="7">
    <location>
        <begin position="20"/>
        <end position="241"/>
    </location>
</feature>
<evidence type="ECO:0000256" key="2">
    <source>
        <dbReference type="ARBA" id="ARBA00022475"/>
    </source>
</evidence>